<evidence type="ECO:0000313" key="5">
    <source>
        <dbReference type="Proteomes" id="UP000224006"/>
    </source>
</evidence>
<keyword evidence="5" id="KW-1185">Reference proteome</keyword>
<dbReference type="GO" id="GO:0005634">
    <property type="term" value="C:nucleus"/>
    <property type="evidence" value="ECO:0007669"/>
    <property type="project" value="TreeGrafter"/>
</dbReference>
<proteinExistence type="predicted"/>
<organism evidence="4 5">
    <name type="scientific">Besnoitia besnoiti</name>
    <name type="common">Apicomplexan protozoan</name>
    <dbReference type="NCBI Taxonomy" id="94643"/>
    <lineage>
        <taxon>Eukaryota</taxon>
        <taxon>Sar</taxon>
        <taxon>Alveolata</taxon>
        <taxon>Apicomplexa</taxon>
        <taxon>Conoidasida</taxon>
        <taxon>Coccidia</taxon>
        <taxon>Eucoccidiorida</taxon>
        <taxon>Eimeriorina</taxon>
        <taxon>Sarcocystidae</taxon>
        <taxon>Besnoitia</taxon>
    </lineage>
</organism>
<dbReference type="CDD" id="cd06554">
    <property type="entry name" value="ASCH_ASC-1_like"/>
    <property type="match status" value="1"/>
</dbReference>
<dbReference type="GO" id="GO:0045893">
    <property type="term" value="P:positive regulation of DNA-templated transcription"/>
    <property type="evidence" value="ECO:0007669"/>
    <property type="project" value="TreeGrafter"/>
</dbReference>
<feature type="domain" description="Activating signal cointegrator 1 third" evidence="3">
    <location>
        <begin position="547"/>
        <end position="600"/>
    </location>
</feature>
<protein>
    <submittedName>
        <fullName evidence="4">Uncharacterized protein</fullName>
    </submittedName>
</protein>
<evidence type="ECO:0000256" key="1">
    <source>
        <dbReference type="SAM" id="MobiDB-lite"/>
    </source>
</evidence>
<feature type="compositionally biased region" description="Low complexity" evidence="1">
    <location>
        <begin position="322"/>
        <end position="333"/>
    </location>
</feature>
<sequence length="1180" mass="128597">MPPPALPPDVEAWALAEMYELLLEDAEHSLISEFASFILLPAGPPSGASQSADGGDADGDAAETKHQEKLRAEERELADFVECLVAPMRADFSPQIAKDVVLFAAEFARRVRESRQPKPSPPAVKPLESCSPSEPERKRENTEALQEDGDDRREVRDDAAQTSAGGETPGEAAPTSLPREDDPCSSLSFPLAFLSPSPAPLFPSSFYSSSPTQEPSAEEEAWAALVSPEELAGIQSFPSSASGGVSAVCVSSLSRHGLQEASSASVFSSPASQLNISAALPAGVAEDAPVLLSPLADASAGAPPSPSSPRTSSPPRAPSPPSACSSPLSASPVSEPPPCAMSAASWQDDVPLPPGLPVSLARGFTREPRETKRVKKTRLQLDAFGLAAGRLSLDGRVRRQRGLFAQKEAKYAAAEARCICLCMGVEHGVHGSCLYCGKVACKMEGGEDCLFCGNRIKAAAEARRADSEVPSARRGAGRGGDRRDRDRWAAADSDGWLEEDRLQDATPEERDLVKQKRLQALRRATALKDRLIHFDRTSAVRSIVYDDATDWFAEAGNIWIDASKRAEASELHAAQQRQSETDRRRARITLDLANKTVVDESQMRAEERLRETEEALQRFHLQCAGGPRAHAQDSQLSPRGSRVHAPSSAGTRNRSVGREAQAGRGDGFVCGDAESDDPAAGGSAHWGGKKIYFDDKKRREEEERLRRPNAFLPLSREEERRQLARLEEIQKQGKEHVLRRWRDEREAEDELAEWEEDAAAAEQGSAAKANEKRSLQTASVQNPVLSSTSRRLLAALREASAPPGNAHALATDLAIWAPGTRSGRGDSAGGFFAARATLRGAAARDALAPAAVELPQGRWQQSLQGRLQEKEEEERRKEDEQKREREREAACGKREEAEKKILSVSPSAYTASSLQADGRKQRLFAVAEPLLFGEEEVDDCRRGEETASSHADRSSVSCAREDAERQHCRGEEESEEDAARQKAHEDAHDEGLCLTVRQPFASLIVAGFKTKEGRDWPLKHRGRLWIHAASTPPDPDVVAGARRFYEQLLLNQSSSAFSSSLEEEGAADAEARAGDAEAHDERRRALLPHFPVDFPTSAVVGCVTVADCREKKETNSLCDETEGFLFDFLLRSPRSLIVPVKMRGNERVWKIDSAKLPRLQGALQKPRWPRLLSHLHTAQE</sequence>
<dbReference type="VEuPathDB" id="ToxoDB:BESB_053120"/>
<dbReference type="InterPro" id="IPR039128">
    <property type="entry name" value="TRIP4-like"/>
</dbReference>
<reference evidence="4 5" key="1">
    <citation type="submission" date="2017-09" db="EMBL/GenBank/DDBJ databases">
        <title>Genome sequencing of Besnoitia besnoiti strain Bb-Ger1.</title>
        <authorList>
            <person name="Schares G."/>
            <person name="Venepally P."/>
            <person name="Lorenzi H.A."/>
        </authorList>
    </citation>
    <scope>NUCLEOTIDE SEQUENCE [LARGE SCALE GENOMIC DNA]</scope>
    <source>
        <strain evidence="4 5">Bb-Ger1</strain>
    </source>
</reference>
<evidence type="ECO:0000259" key="3">
    <source>
        <dbReference type="Pfam" id="PF23134"/>
    </source>
</evidence>
<feature type="compositionally biased region" description="Basic and acidic residues" evidence="1">
    <location>
        <begin position="867"/>
        <end position="897"/>
    </location>
</feature>
<dbReference type="Pfam" id="PF04266">
    <property type="entry name" value="ASCH"/>
    <property type="match status" value="1"/>
</dbReference>
<feature type="compositionally biased region" description="Basic and acidic residues" evidence="1">
    <location>
        <begin position="62"/>
        <end position="73"/>
    </location>
</feature>
<dbReference type="AlphaFoldDB" id="A0A2A9MHB7"/>
<dbReference type="OrthoDB" id="332349at2759"/>
<dbReference type="GeneID" id="40310241"/>
<comment type="caution">
    <text evidence="4">The sequence shown here is derived from an EMBL/GenBank/DDBJ whole genome shotgun (WGS) entry which is preliminary data.</text>
</comment>
<feature type="region of interest" description="Disordered" evidence="1">
    <location>
        <begin position="751"/>
        <end position="782"/>
    </location>
</feature>
<dbReference type="KEGG" id="bbes:BESB_053120"/>
<feature type="compositionally biased region" description="Basic and acidic residues" evidence="1">
    <location>
        <begin position="150"/>
        <end position="159"/>
    </location>
</feature>
<name>A0A2A9MHB7_BESBE</name>
<feature type="region of interest" description="Disordered" evidence="1">
    <location>
        <begin position="859"/>
        <end position="897"/>
    </location>
</feature>
<feature type="region of interest" description="Disordered" evidence="1">
    <location>
        <begin position="203"/>
        <end position="222"/>
    </location>
</feature>
<dbReference type="Proteomes" id="UP000224006">
    <property type="component" value="Chromosome IV"/>
</dbReference>
<feature type="region of interest" description="Disordered" evidence="1">
    <location>
        <begin position="295"/>
        <end position="346"/>
    </location>
</feature>
<accession>A0A2A9MHB7</accession>
<dbReference type="PANTHER" id="PTHR12963:SF4">
    <property type="entry name" value="ACTIVATING SIGNAL COINTEGRATOR 1"/>
    <property type="match status" value="1"/>
</dbReference>
<dbReference type="InterPro" id="IPR056993">
    <property type="entry name" value="TRIP4_3rd_dom"/>
</dbReference>
<dbReference type="Pfam" id="PF23134">
    <property type="entry name" value="TRIP4_3rd"/>
    <property type="match status" value="1"/>
</dbReference>
<feature type="compositionally biased region" description="Low complexity" evidence="1">
    <location>
        <begin position="295"/>
        <end position="314"/>
    </location>
</feature>
<dbReference type="SUPFAM" id="SSF88697">
    <property type="entry name" value="PUA domain-like"/>
    <property type="match status" value="1"/>
</dbReference>
<feature type="region of interest" description="Disordered" evidence="1">
    <location>
        <begin position="463"/>
        <end position="486"/>
    </location>
</feature>
<feature type="region of interest" description="Disordered" evidence="1">
    <location>
        <begin position="111"/>
        <end position="189"/>
    </location>
</feature>
<dbReference type="Gene3D" id="2.30.130.30">
    <property type="entry name" value="Hypothetical protein"/>
    <property type="match status" value="1"/>
</dbReference>
<dbReference type="RefSeq" id="XP_029219670.1">
    <property type="nucleotide sequence ID" value="XM_029363747.1"/>
</dbReference>
<dbReference type="EMBL" id="NWUJ01000004">
    <property type="protein sequence ID" value="PFH35661.1"/>
    <property type="molecule type" value="Genomic_DNA"/>
</dbReference>
<feature type="compositionally biased region" description="Low complexity" evidence="1">
    <location>
        <begin position="45"/>
        <end position="54"/>
    </location>
</feature>
<feature type="region of interest" description="Disordered" evidence="1">
    <location>
        <begin position="43"/>
        <end position="73"/>
    </location>
</feature>
<evidence type="ECO:0000259" key="2">
    <source>
        <dbReference type="Pfam" id="PF04266"/>
    </source>
</evidence>
<dbReference type="InterPro" id="IPR007374">
    <property type="entry name" value="ASCH_domain"/>
</dbReference>
<gene>
    <name evidence="4" type="ORF">BESB_053120</name>
</gene>
<dbReference type="STRING" id="94643.A0A2A9MHB7"/>
<feature type="domain" description="ASCH" evidence="2">
    <location>
        <begin position="994"/>
        <end position="1117"/>
    </location>
</feature>
<feature type="region of interest" description="Disordered" evidence="1">
    <location>
        <begin position="938"/>
        <end position="986"/>
    </location>
</feature>
<evidence type="ECO:0000313" key="4">
    <source>
        <dbReference type="EMBL" id="PFH35661.1"/>
    </source>
</evidence>
<feature type="compositionally biased region" description="Basic and acidic residues" evidence="1">
    <location>
        <begin position="939"/>
        <end position="986"/>
    </location>
</feature>
<dbReference type="InterPro" id="IPR015947">
    <property type="entry name" value="PUA-like_sf"/>
</dbReference>
<feature type="region of interest" description="Disordered" evidence="1">
    <location>
        <begin position="624"/>
        <end position="688"/>
    </location>
</feature>
<dbReference type="PANTHER" id="PTHR12963">
    <property type="entry name" value="THYROID RECEPTOR INTERACTING PROTEIN RELATED"/>
    <property type="match status" value="1"/>
</dbReference>